<evidence type="ECO:0008006" key="4">
    <source>
        <dbReference type="Google" id="ProtNLM"/>
    </source>
</evidence>
<feature type="transmembrane region" description="Helical" evidence="1">
    <location>
        <begin position="62"/>
        <end position="83"/>
    </location>
</feature>
<keyword evidence="1" id="KW-1133">Transmembrane helix</keyword>
<gene>
    <name evidence="2" type="ORF">GCM10010439_58460</name>
</gene>
<feature type="transmembrane region" description="Helical" evidence="1">
    <location>
        <begin position="20"/>
        <end position="42"/>
    </location>
</feature>
<dbReference type="EMBL" id="BAAATZ010000029">
    <property type="protein sequence ID" value="GAA2734932.1"/>
    <property type="molecule type" value="Genomic_DNA"/>
</dbReference>
<feature type="transmembrane region" description="Helical" evidence="1">
    <location>
        <begin position="95"/>
        <end position="114"/>
    </location>
</feature>
<feature type="transmembrane region" description="Helical" evidence="1">
    <location>
        <begin position="171"/>
        <end position="191"/>
    </location>
</feature>
<reference evidence="3" key="1">
    <citation type="journal article" date="2019" name="Int. J. Syst. Evol. Microbiol.">
        <title>The Global Catalogue of Microorganisms (GCM) 10K type strain sequencing project: providing services to taxonomists for standard genome sequencing and annotation.</title>
        <authorList>
            <consortium name="The Broad Institute Genomics Platform"/>
            <consortium name="The Broad Institute Genome Sequencing Center for Infectious Disease"/>
            <person name="Wu L."/>
            <person name="Ma J."/>
        </authorList>
    </citation>
    <scope>NUCLEOTIDE SEQUENCE [LARGE SCALE GENOMIC DNA]</scope>
    <source>
        <strain evidence="3">JCM 8201</strain>
    </source>
</reference>
<evidence type="ECO:0000313" key="2">
    <source>
        <dbReference type="EMBL" id="GAA2734932.1"/>
    </source>
</evidence>
<name>A0ABP6H0W0_9ACTN</name>
<dbReference type="Pfam" id="PF06197">
    <property type="entry name" value="DUF998"/>
    <property type="match status" value="1"/>
</dbReference>
<accession>A0ABP6H0W0</accession>
<sequence>MSSDASVSRRVAGTAAPARALLACGVLAGPLFVLLIVSQAMTRDGFDARRHPLSMLSLGEHGWIQTANFLVCGLLILASVIGLRRVLEPRTLGRAWGAGLLAVYGTSLIWAGLFPTDPAYAFPPGTPNGAPVQASWHGMLHNLAPVGMGLALSVACLVFARRFAREGRRGWTVYSVLAPAAYLVLGFAAFPAEDYRLMLAGGAVIWTWASALCLSSMTARPVAERRSS</sequence>
<protein>
    <recommendedName>
        <fullName evidence="4">DUF998 domain-containing protein</fullName>
    </recommendedName>
</protein>
<evidence type="ECO:0000313" key="3">
    <source>
        <dbReference type="Proteomes" id="UP001501842"/>
    </source>
</evidence>
<dbReference type="InterPro" id="IPR009339">
    <property type="entry name" value="DUF998"/>
</dbReference>
<feature type="transmembrane region" description="Helical" evidence="1">
    <location>
        <begin position="134"/>
        <end position="159"/>
    </location>
</feature>
<dbReference type="RefSeq" id="WP_344455060.1">
    <property type="nucleotide sequence ID" value="NZ_BAAATZ010000029.1"/>
</dbReference>
<organism evidence="2 3">
    <name type="scientific">Actinocorallia aurantiaca</name>
    <dbReference type="NCBI Taxonomy" id="46204"/>
    <lineage>
        <taxon>Bacteria</taxon>
        <taxon>Bacillati</taxon>
        <taxon>Actinomycetota</taxon>
        <taxon>Actinomycetes</taxon>
        <taxon>Streptosporangiales</taxon>
        <taxon>Thermomonosporaceae</taxon>
        <taxon>Actinocorallia</taxon>
    </lineage>
</organism>
<proteinExistence type="predicted"/>
<feature type="transmembrane region" description="Helical" evidence="1">
    <location>
        <begin position="197"/>
        <end position="219"/>
    </location>
</feature>
<keyword evidence="1" id="KW-0812">Transmembrane</keyword>
<keyword evidence="1" id="KW-0472">Membrane</keyword>
<evidence type="ECO:0000256" key="1">
    <source>
        <dbReference type="SAM" id="Phobius"/>
    </source>
</evidence>
<keyword evidence="3" id="KW-1185">Reference proteome</keyword>
<dbReference type="Proteomes" id="UP001501842">
    <property type="component" value="Unassembled WGS sequence"/>
</dbReference>
<comment type="caution">
    <text evidence="2">The sequence shown here is derived from an EMBL/GenBank/DDBJ whole genome shotgun (WGS) entry which is preliminary data.</text>
</comment>